<reference evidence="3" key="4">
    <citation type="submission" date="2025-05" db="UniProtKB">
        <authorList>
            <consortium name="EnsemblFungi"/>
        </authorList>
    </citation>
    <scope>IDENTIFICATION</scope>
    <source>
        <strain evidence="3">isolate 1-1 / race 1 (BBBD)</strain>
    </source>
</reference>
<proteinExistence type="predicted"/>
<dbReference type="SUPFAM" id="SSF53098">
    <property type="entry name" value="Ribonuclease H-like"/>
    <property type="match status" value="1"/>
</dbReference>
<organism evidence="2">
    <name type="scientific">Puccinia triticina (isolate 1-1 / race 1 (BBBD))</name>
    <name type="common">Brown leaf rust fungus</name>
    <dbReference type="NCBI Taxonomy" id="630390"/>
    <lineage>
        <taxon>Eukaryota</taxon>
        <taxon>Fungi</taxon>
        <taxon>Dikarya</taxon>
        <taxon>Basidiomycota</taxon>
        <taxon>Pucciniomycotina</taxon>
        <taxon>Pucciniomycetes</taxon>
        <taxon>Pucciniales</taxon>
        <taxon>Pucciniaceae</taxon>
        <taxon>Puccinia</taxon>
    </lineage>
</organism>
<reference evidence="3 4" key="3">
    <citation type="journal article" date="2017" name="G3 (Bethesda)">
        <title>Comparative analysis highlights variable genome content of wheat rusts and divergence of the mating loci.</title>
        <authorList>
            <person name="Cuomo C.A."/>
            <person name="Bakkeren G."/>
            <person name="Khalil H.B."/>
            <person name="Panwar V."/>
            <person name="Joly D."/>
            <person name="Linning R."/>
            <person name="Sakthikumar S."/>
            <person name="Song X."/>
            <person name="Adiconis X."/>
            <person name="Fan L."/>
            <person name="Goldberg J.M."/>
            <person name="Levin J.Z."/>
            <person name="Young S."/>
            <person name="Zeng Q."/>
            <person name="Anikster Y."/>
            <person name="Bruce M."/>
            <person name="Wang M."/>
            <person name="Yin C."/>
            <person name="McCallum B."/>
            <person name="Szabo L.J."/>
            <person name="Hulbert S."/>
            <person name="Chen X."/>
            <person name="Fellers J.P."/>
        </authorList>
    </citation>
    <scope>NUCLEOTIDE SEQUENCE</scope>
    <source>
        <strain evidence="4">Isolate 1-1 / race 1 (BBBD)</strain>
        <strain evidence="3">isolate 1-1 / race 1 (BBBD)</strain>
    </source>
</reference>
<feature type="region of interest" description="Disordered" evidence="1">
    <location>
        <begin position="50"/>
        <end position="70"/>
    </location>
</feature>
<reference evidence="2" key="1">
    <citation type="submission" date="2009-11" db="EMBL/GenBank/DDBJ databases">
        <authorList>
            <consortium name="The Broad Institute Genome Sequencing Platform"/>
            <person name="Ward D."/>
            <person name="Feldgarden M."/>
            <person name="Earl A."/>
            <person name="Young S.K."/>
            <person name="Zeng Q."/>
            <person name="Koehrsen M."/>
            <person name="Alvarado L."/>
            <person name="Berlin A."/>
            <person name="Bochicchio J."/>
            <person name="Borenstein D."/>
            <person name="Chapman S.B."/>
            <person name="Chen Z."/>
            <person name="Engels R."/>
            <person name="Freedman E."/>
            <person name="Gellesch M."/>
            <person name="Goldberg J."/>
            <person name="Griggs A."/>
            <person name="Gujja S."/>
            <person name="Heilman E."/>
            <person name="Heiman D."/>
            <person name="Hepburn T."/>
            <person name="Howarth C."/>
            <person name="Jen D."/>
            <person name="Larson L."/>
            <person name="Lewis B."/>
            <person name="Mehta T."/>
            <person name="Park D."/>
            <person name="Pearson M."/>
            <person name="Roberts A."/>
            <person name="Saif S."/>
            <person name="Shea T."/>
            <person name="Shenoy N."/>
            <person name="Sisk P."/>
            <person name="Stolte C."/>
            <person name="Sykes S."/>
            <person name="Thomson T."/>
            <person name="Walk T."/>
            <person name="White J."/>
            <person name="Yandava C."/>
            <person name="Izard J."/>
            <person name="Baranova O.V."/>
            <person name="Blanton J.M."/>
            <person name="Tanner A.C."/>
            <person name="Dewhirst F.E."/>
            <person name="Haas B."/>
            <person name="Nusbaum C."/>
            <person name="Birren B."/>
        </authorList>
    </citation>
    <scope>NUCLEOTIDE SEQUENCE [LARGE SCALE GENOMIC DNA]</scope>
    <source>
        <strain evidence="2">1-1 BBBD Race 1</strain>
    </source>
</reference>
<dbReference type="STRING" id="630390.A0A180H0K5"/>
<dbReference type="VEuPathDB" id="FungiDB:PTTG_25747"/>
<evidence type="ECO:0008006" key="5">
    <source>
        <dbReference type="Google" id="ProtNLM"/>
    </source>
</evidence>
<evidence type="ECO:0000313" key="2">
    <source>
        <dbReference type="EMBL" id="OAV98324.1"/>
    </source>
</evidence>
<evidence type="ECO:0000313" key="3">
    <source>
        <dbReference type="EnsemblFungi" id="PTTG_25747-t43_1-p1"/>
    </source>
</evidence>
<dbReference type="OrthoDB" id="2506324at2759"/>
<keyword evidence="4" id="KW-1185">Reference proteome</keyword>
<accession>A0A180H0K5</accession>
<gene>
    <name evidence="2" type="ORF">PTTG_25747</name>
</gene>
<dbReference type="Proteomes" id="UP000005240">
    <property type="component" value="Unassembled WGS sequence"/>
</dbReference>
<evidence type="ECO:0000256" key="1">
    <source>
        <dbReference type="SAM" id="MobiDB-lite"/>
    </source>
</evidence>
<sequence length="208" mass="24386">MIQEIAKFRWPRFTGKAQWVQCFAHILNLIVQVILQPFGSHKAQKDINCHDAESNSNSNEGSDSYPEDPQNLIQMYNEDKYNSEDEDTEYHTAMDKNIADELIDDKELELETEDINDLSDKADDDIYTTKSCQETLAKFREIVWKLKKSPTSKTLFVEICRENICSRPHMIERNICKRWNSTLVQLLSIQQCSKAILEWQKDKRHGNR</sequence>
<name>A0A180H0K5_PUCT1</name>
<dbReference type="EnsemblFungi" id="PTTG_25747-t43_1">
    <property type="protein sequence ID" value="PTTG_25747-t43_1-p1"/>
    <property type="gene ID" value="PTTG_25747"/>
</dbReference>
<dbReference type="AlphaFoldDB" id="A0A180H0K5"/>
<protein>
    <recommendedName>
        <fullName evidence="5">hAT-like transposase RNase-H fold domain-containing protein</fullName>
    </recommendedName>
</protein>
<evidence type="ECO:0000313" key="4">
    <source>
        <dbReference type="Proteomes" id="UP000005240"/>
    </source>
</evidence>
<dbReference type="InterPro" id="IPR012337">
    <property type="entry name" value="RNaseH-like_sf"/>
</dbReference>
<dbReference type="EMBL" id="ADAS02000008">
    <property type="protein sequence ID" value="OAV98324.1"/>
    <property type="molecule type" value="Genomic_DNA"/>
</dbReference>
<reference evidence="2" key="2">
    <citation type="submission" date="2016-05" db="EMBL/GenBank/DDBJ databases">
        <title>Comparative analysis highlights variable genome content of wheat rusts and divergence of the mating loci.</title>
        <authorList>
            <person name="Cuomo C.A."/>
            <person name="Bakkeren G."/>
            <person name="Szabo L."/>
            <person name="Khalil H."/>
            <person name="Joly D."/>
            <person name="Goldberg J."/>
            <person name="Young S."/>
            <person name="Zeng Q."/>
            <person name="Fellers J."/>
        </authorList>
    </citation>
    <scope>NUCLEOTIDE SEQUENCE [LARGE SCALE GENOMIC DNA]</scope>
    <source>
        <strain evidence="2">1-1 BBBD Race 1</strain>
    </source>
</reference>